<proteinExistence type="predicted"/>
<evidence type="ECO:0000256" key="4">
    <source>
        <dbReference type="ARBA" id="ARBA00023242"/>
    </source>
</evidence>
<protein>
    <recommendedName>
        <fullName evidence="5">DNA-directed RNA polymerase subunit</fullName>
    </recommendedName>
</protein>
<dbReference type="Proteomes" id="UP000015453">
    <property type="component" value="Unassembled WGS sequence"/>
</dbReference>
<dbReference type="SUPFAM" id="SSF50249">
    <property type="entry name" value="Nucleic acid-binding proteins"/>
    <property type="match status" value="1"/>
</dbReference>
<dbReference type="GO" id="GO:0005736">
    <property type="term" value="C:RNA polymerase I complex"/>
    <property type="evidence" value="ECO:0007669"/>
    <property type="project" value="TreeGrafter"/>
</dbReference>
<dbReference type="GO" id="GO:0006362">
    <property type="term" value="P:transcription elongation by RNA polymerase I"/>
    <property type="evidence" value="ECO:0007669"/>
    <property type="project" value="TreeGrafter"/>
</dbReference>
<sequence length="185" mass="20686">MESLEQCEASLVVYLHPSKAKSVHEAILGELSSMLFTYNDTLEGVVLAYDPIFSDDLARILPGVEPYFGVRLRAKLLLFHPVPDMVLEGKVVKISRSSVSVEILGFAWGSIAEGDIRDDLKLKSKKKRIIVSRSHKKHKIKVGTMIRFIVKSFDEEMLHVTGSLLADSTGSAKWLDKNTDQWSQA</sequence>
<accession>S8DU18</accession>
<name>S8DU18_9LAMI</name>
<dbReference type="EMBL" id="AUSU01003529">
    <property type="protein sequence ID" value="EPS66698.1"/>
    <property type="molecule type" value="Genomic_DNA"/>
</dbReference>
<evidence type="ECO:0000256" key="3">
    <source>
        <dbReference type="ARBA" id="ARBA00023163"/>
    </source>
</evidence>
<dbReference type="Gene3D" id="2.40.50.1060">
    <property type="match status" value="1"/>
</dbReference>
<dbReference type="AlphaFoldDB" id="S8DU18"/>
<evidence type="ECO:0000256" key="2">
    <source>
        <dbReference type="ARBA" id="ARBA00022478"/>
    </source>
</evidence>
<organism evidence="6 7">
    <name type="scientific">Genlisea aurea</name>
    <dbReference type="NCBI Taxonomy" id="192259"/>
    <lineage>
        <taxon>Eukaryota</taxon>
        <taxon>Viridiplantae</taxon>
        <taxon>Streptophyta</taxon>
        <taxon>Embryophyta</taxon>
        <taxon>Tracheophyta</taxon>
        <taxon>Spermatophyta</taxon>
        <taxon>Magnoliopsida</taxon>
        <taxon>eudicotyledons</taxon>
        <taxon>Gunneridae</taxon>
        <taxon>Pentapetalae</taxon>
        <taxon>asterids</taxon>
        <taxon>lamiids</taxon>
        <taxon>Lamiales</taxon>
        <taxon>Lentibulariaceae</taxon>
        <taxon>Genlisea</taxon>
    </lineage>
</organism>
<keyword evidence="4 5" id="KW-0539">Nucleus</keyword>
<dbReference type="GO" id="GO:0006352">
    <property type="term" value="P:DNA-templated transcription initiation"/>
    <property type="evidence" value="ECO:0007669"/>
    <property type="project" value="UniProtKB-UniRule"/>
</dbReference>
<keyword evidence="3 5" id="KW-0804">Transcription</keyword>
<evidence type="ECO:0000256" key="5">
    <source>
        <dbReference type="RuleBase" id="RU369086"/>
    </source>
</evidence>
<dbReference type="InterPro" id="IPR045113">
    <property type="entry name" value="Rpb7-like"/>
</dbReference>
<dbReference type="InterPro" id="IPR036898">
    <property type="entry name" value="RNA_pol_Rpb7-like_N_sf"/>
</dbReference>
<dbReference type="PANTHER" id="PTHR12709">
    <property type="entry name" value="DNA-DIRECTED RNA POLYMERASE II, III"/>
    <property type="match status" value="1"/>
</dbReference>
<dbReference type="PANTHER" id="PTHR12709:SF5">
    <property type="entry name" value="DNA-DIRECTED RNA POLYMERASE I SUBUNIT RPA43"/>
    <property type="match status" value="1"/>
</dbReference>
<evidence type="ECO:0000313" key="7">
    <source>
        <dbReference type="Proteomes" id="UP000015453"/>
    </source>
</evidence>
<comment type="function">
    <text evidence="5">DNA-dependent RNA polymerase which catalyzes the transcription of DNA into RNA using the four ribonucleoside triphosphates as substrates.</text>
</comment>
<keyword evidence="2 5" id="KW-0240">DNA-directed RNA polymerase</keyword>
<dbReference type="Gene3D" id="3.30.1490.120">
    <property type="entry name" value="RNA polymerase Rpb7-like, N-terminal domain"/>
    <property type="match status" value="1"/>
</dbReference>
<comment type="subcellular location">
    <subcellularLocation>
        <location evidence="1 5">Nucleus</location>
    </subcellularLocation>
</comment>
<evidence type="ECO:0000313" key="6">
    <source>
        <dbReference type="EMBL" id="EPS66698.1"/>
    </source>
</evidence>
<gene>
    <name evidence="6" type="ORF">M569_08078</name>
</gene>
<dbReference type="OrthoDB" id="10250504at2759"/>
<evidence type="ECO:0000256" key="1">
    <source>
        <dbReference type="ARBA" id="ARBA00004123"/>
    </source>
</evidence>
<dbReference type="InterPro" id="IPR012340">
    <property type="entry name" value="NA-bd_OB-fold"/>
</dbReference>
<feature type="non-terminal residue" evidence="6">
    <location>
        <position position="185"/>
    </location>
</feature>
<keyword evidence="7" id="KW-1185">Reference proteome</keyword>
<reference evidence="6 7" key="1">
    <citation type="journal article" date="2013" name="BMC Genomics">
        <title>The miniature genome of a carnivorous plant Genlisea aurea contains a low number of genes and short non-coding sequences.</title>
        <authorList>
            <person name="Leushkin E.V."/>
            <person name="Sutormin R.A."/>
            <person name="Nabieva E.R."/>
            <person name="Penin A.A."/>
            <person name="Kondrashov A.S."/>
            <person name="Logacheva M.D."/>
        </authorList>
    </citation>
    <scope>NUCLEOTIDE SEQUENCE [LARGE SCALE GENOMIC DNA]</scope>
</reference>
<comment type="caution">
    <text evidence="6">The sequence shown here is derived from an EMBL/GenBank/DDBJ whole genome shotgun (WGS) entry which is preliminary data.</text>
</comment>